<evidence type="ECO:0000256" key="4">
    <source>
        <dbReference type="ARBA" id="ARBA00023078"/>
    </source>
</evidence>
<dbReference type="Gene3D" id="1.10.3130.20">
    <property type="entry name" value="Phycobilisome linker domain"/>
    <property type="match status" value="1"/>
</dbReference>
<evidence type="ECO:0000256" key="5">
    <source>
        <dbReference type="ARBA" id="ARBA00023136"/>
    </source>
</evidence>
<protein>
    <submittedName>
        <fullName evidence="8">Phycobilisome rod-core linker polypeptide CpcG</fullName>
    </submittedName>
</protein>
<comment type="caution">
    <text evidence="8">The sequence shown here is derived from an EMBL/GenBank/DDBJ whole genome shotgun (WGS) entry which is preliminary data.</text>
</comment>
<dbReference type="InterPro" id="IPR038255">
    <property type="entry name" value="PBS_linker_sf"/>
</dbReference>
<dbReference type="AlphaFoldDB" id="A0A6B3NMY9"/>
<keyword evidence="4" id="KW-0793">Thylakoid</keyword>
<evidence type="ECO:0000256" key="1">
    <source>
        <dbReference type="ARBA" id="ARBA00004308"/>
    </source>
</evidence>
<evidence type="ECO:0000313" key="8">
    <source>
        <dbReference type="EMBL" id="NER31594.1"/>
    </source>
</evidence>
<dbReference type="InterPro" id="IPR016470">
    <property type="entry name" value="Phycobilisome"/>
</dbReference>
<reference evidence="8" key="1">
    <citation type="submission" date="2019-11" db="EMBL/GenBank/DDBJ databases">
        <title>Genomic insights into an expanded diversity of filamentous marine cyanobacteria reveals the extraordinary biosynthetic potential of Moorea and Okeania.</title>
        <authorList>
            <person name="Ferreira Leao T."/>
            <person name="Wang M."/>
            <person name="Moss N."/>
            <person name="Da Silva R."/>
            <person name="Sanders J."/>
            <person name="Nurk S."/>
            <person name="Gurevich A."/>
            <person name="Humphrey G."/>
            <person name="Reher R."/>
            <person name="Zhu Q."/>
            <person name="Belda-Ferre P."/>
            <person name="Glukhov E."/>
            <person name="Rex R."/>
            <person name="Dorrestein P.C."/>
            <person name="Knight R."/>
            <person name="Pevzner P."/>
            <person name="Gerwick W.H."/>
            <person name="Gerwick L."/>
        </authorList>
    </citation>
    <scope>NUCLEOTIDE SEQUENCE</scope>
    <source>
        <strain evidence="8">SIO1C4</strain>
    </source>
</reference>
<keyword evidence="5" id="KW-0472">Membrane</keyword>
<dbReference type="PANTHER" id="PTHR34011">
    <property type="entry name" value="PHYCOBILISOME 32.1 KDA LINKER POLYPEPTIDE, PHYCOCYANIN-ASSOCIATED, ROD 2-RELATED"/>
    <property type="match status" value="1"/>
</dbReference>
<dbReference type="Pfam" id="PF00427">
    <property type="entry name" value="PBS_linker_poly"/>
    <property type="match status" value="1"/>
</dbReference>
<keyword evidence="2" id="KW-0042">Antenna complex</keyword>
<dbReference type="PIRSF" id="PIRSF005898">
    <property type="entry name" value="Phycobilisome_CpeC/CpcI"/>
    <property type="match status" value="1"/>
</dbReference>
<keyword evidence="3 6" id="KW-0605">Phycobilisome</keyword>
<comment type="subcellular location">
    <subcellularLocation>
        <location evidence="1">Endomembrane system</location>
    </subcellularLocation>
</comment>
<dbReference type="InterPro" id="IPR001297">
    <property type="entry name" value="PBS_linker_dom"/>
</dbReference>
<dbReference type="EMBL" id="JAAHFQ010000869">
    <property type="protein sequence ID" value="NER31594.1"/>
    <property type="molecule type" value="Genomic_DNA"/>
</dbReference>
<dbReference type="GO" id="GO:0012505">
    <property type="term" value="C:endomembrane system"/>
    <property type="evidence" value="ECO:0007669"/>
    <property type="project" value="UniProtKB-SubCell"/>
</dbReference>
<sequence>MAIPLLNYPLVTQNPRVGGYEIAGDDQPRIFSTENLLSPGDIGTLIEAAYRQIFFHAFASDREPFLESQLRFGQITVRDFIQGLLLSETFKSSFYEKNSNYRFVEQCVQRILGRDIHGEQEKRAWAIIVATKGIEGFVDELLGSDEYLDNFGYNTVPYQRRRVLPGRSQGELPFNIKSPRYDGYYRSILGFPQIIWQTQITSYKPQDKKPKAGDPALYADMARALSIPKNPLPRVSAQNINIEASVPYRKSELATTQA</sequence>
<evidence type="ECO:0000256" key="2">
    <source>
        <dbReference type="ARBA" id="ARBA00022549"/>
    </source>
</evidence>
<dbReference type="GO" id="GO:0030089">
    <property type="term" value="C:phycobilisome"/>
    <property type="evidence" value="ECO:0007669"/>
    <property type="project" value="UniProtKB-UniRule"/>
</dbReference>
<dbReference type="PROSITE" id="PS51445">
    <property type="entry name" value="PBS_LINKER"/>
    <property type="match status" value="1"/>
</dbReference>
<proteinExistence type="inferred from homology"/>
<accession>A0A6B3NMY9</accession>
<name>A0A6B3NMY9_9CYAN</name>
<evidence type="ECO:0000256" key="3">
    <source>
        <dbReference type="ARBA" id="ARBA00022738"/>
    </source>
</evidence>
<comment type="similarity">
    <text evidence="6">Belongs to the phycobilisome linker protein family.</text>
</comment>
<evidence type="ECO:0000259" key="7">
    <source>
        <dbReference type="PROSITE" id="PS51445"/>
    </source>
</evidence>
<evidence type="ECO:0000256" key="6">
    <source>
        <dbReference type="PROSITE-ProRule" id="PRU00775"/>
    </source>
</evidence>
<organism evidence="8">
    <name type="scientific">Symploca sp. SIO1C4</name>
    <dbReference type="NCBI Taxonomy" id="2607765"/>
    <lineage>
        <taxon>Bacteria</taxon>
        <taxon>Bacillati</taxon>
        <taxon>Cyanobacteriota</taxon>
        <taxon>Cyanophyceae</taxon>
        <taxon>Coleofasciculales</taxon>
        <taxon>Coleofasciculaceae</taxon>
        <taxon>Symploca</taxon>
    </lineage>
</organism>
<dbReference type="GO" id="GO:0015979">
    <property type="term" value="P:photosynthesis"/>
    <property type="evidence" value="ECO:0007669"/>
    <property type="project" value="InterPro"/>
</dbReference>
<gene>
    <name evidence="8" type="ORF">F6J89_29255</name>
</gene>
<feature type="domain" description="PBS-linker" evidence="7">
    <location>
        <begin position="11"/>
        <end position="188"/>
    </location>
</feature>